<evidence type="ECO:0000313" key="3">
    <source>
        <dbReference type="Proteomes" id="UP000271010"/>
    </source>
</evidence>
<dbReference type="InterPro" id="IPR011990">
    <property type="entry name" value="TPR-like_helical_dom_sf"/>
</dbReference>
<dbReference type="AlphaFoldDB" id="A0A3M9N5E0"/>
<protein>
    <submittedName>
        <fullName evidence="2">SusD/RagB family nutrient-binding outer membrane lipoprotein</fullName>
    </submittedName>
</protein>
<reference evidence="2 3" key="1">
    <citation type="submission" date="2018-11" db="EMBL/GenBank/DDBJ databases">
        <title>Rufibacter latericius sp. nov., isolated from water in Baiyang Lake.</title>
        <authorList>
            <person name="Yang Y."/>
        </authorList>
    </citation>
    <scope>NUCLEOTIDE SEQUENCE [LARGE SCALE GENOMIC DNA]</scope>
    <source>
        <strain evidence="2 3">MCC P1</strain>
    </source>
</reference>
<dbReference type="Pfam" id="PF12771">
    <property type="entry name" value="SusD-like_2"/>
    <property type="match status" value="1"/>
</dbReference>
<dbReference type="OrthoDB" id="973072at2"/>
<name>A0A3M9N5E0_9BACT</name>
<keyword evidence="1" id="KW-0732">Signal</keyword>
<proteinExistence type="predicted"/>
<dbReference type="Gene3D" id="1.25.40.390">
    <property type="match status" value="1"/>
</dbReference>
<feature type="signal peptide" evidence="1">
    <location>
        <begin position="1"/>
        <end position="15"/>
    </location>
</feature>
<dbReference type="InterPro" id="IPR041662">
    <property type="entry name" value="SusD-like_2"/>
</dbReference>
<dbReference type="Proteomes" id="UP000271010">
    <property type="component" value="Unassembled WGS sequence"/>
</dbReference>
<feature type="chain" id="PRO_5018096045" evidence="1">
    <location>
        <begin position="16"/>
        <end position="481"/>
    </location>
</feature>
<keyword evidence="2" id="KW-0449">Lipoprotein</keyword>
<dbReference type="EMBL" id="RJJE01000002">
    <property type="protein sequence ID" value="RNI32605.1"/>
    <property type="molecule type" value="Genomic_DNA"/>
</dbReference>
<accession>A0A3M9N5E0</accession>
<evidence type="ECO:0000313" key="2">
    <source>
        <dbReference type="EMBL" id="RNI32605.1"/>
    </source>
</evidence>
<sequence>MLLFNLMKKILYSTAITFSALFMGSCGDLLDVNNDPSRVGGDAATLSTLLPSAERFTSTTQYGSAQYGAQYPQYLAGQTIGQFSPYGFDQLWQPFYTDAFPSLQDIINRAEEAGAYNYSGIAKTLLALNLMTVADIYGDAPYSQANQGTANLYPCYDKMEDLYRVHIINLLDEALADLAKPLPTVPSLRAVQNDLIYGGDLAKWTKAAKAIRARYFLHLSEKDPAALATAAQEAAASFGSFSEDLQLVYEQQNPNPWFGFLGNATNKPMQPSSYIVDLMSGRGGRFQGVSDPRLPVYMTRTSATQTDVGLTPGRIVGDQTNVNVNMTPTSWHTRAVAPIQFITYAEMQFIIAEALFNTNRAESHAAYRRGIEASMTKVGVPVAEISAYMNNPAVALTPATLTLQDIMLQKYLALFLQIETWTDMRRYQYDQNVYPRLEKPVINQLPGNPWVQRSNLADEEPGVNTCLPTGVTQTSVLWLFQ</sequence>
<dbReference type="SUPFAM" id="SSF48452">
    <property type="entry name" value="TPR-like"/>
    <property type="match status" value="1"/>
</dbReference>
<keyword evidence="3" id="KW-1185">Reference proteome</keyword>
<evidence type="ECO:0000256" key="1">
    <source>
        <dbReference type="SAM" id="SignalP"/>
    </source>
</evidence>
<comment type="caution">
    <text evidence="2">The sequence shown here is derived from an EMBL/GenBank/DDBJ whole genome shotgun (WGS) entry which is preliminary data.</text>
</comment>
<gene>
    <name evidence="2" type="ORF">EFA69_04615</name>
</gene>
<organism evidence="2 3">
    <name type="scientific">Rufibacter immobilis</name>
    <dbReference type="NCBI Taxonomy" id="1348778"/>
    <lineage>
        <taxon>Bacteria</taxon>
        <taxon>Pseudomonadati</taxon>
        <taxon>Bacteroidota</taxon>
        <taxon>Cytophagia</taxon>
        <taxon>Cytophagales</taxon>
        <taxon>Hymenobacteraceae</taxon>
        <taxon>Rufibacter</taxon>
    </lineage>
</organism>